<evidence type="ECO:0000313" key="1">
    <source>
        <dbReference type="EMBL" id="QDU42427.1"/>
    </source>
</evidence>
<gene>
    <name evidence="1" type="ORF">Mal52_08880</name>
</gene>
<sequence length="56" mass="6373">MQGNEDFKCSAWCTGNSVFWCAGEIECFLVEAICRYDVIQRRLLKVPGMSGLLRVE</sequence>
<evidence type="ECO:0000313" key="2">
    <source>
        <dbReference type="Proteomes" id="UP000319383"/>
    </source>
</evidence>
<name>A0A517ZJ31_9PLAN</name>
<reference evidence="1 2" key="1">
    <citation type="submission" date="2019-02" db="EMBL/GenBank/DDBJ databases">
        <title>Deep-cultivation of Planctomycetes and their phenomic and genomic characterization uncovers novel biology.</title>
        <authorList>
            <person name="Wiegand S."/>
            <person name="Jogler M."/>
            <person name="Boedeker C."/>
            <person name="Pinto D."/>
            <person name="Vollmers J."/>
            <person name="Rivas-Marin E."/>
            <person name="Kohn T."/>
            <person name="Peeters S.H."/>
            <person name="Heuer A."/>
            <person name="Rast P."/>
            <person name="Oberbeckmann S."/>
            <person name="Bunk B."/>
            <person name="Jeske O."/>
            <person name="Meyerdierks A."/>
            <person name="Storesund J.E."/>
            <person name="Kallscheuer N."/>
            <person name="Luecker S."/>
            <person name="Lage O.M."/>
            <person name="Pohl T."/>
            <person name="Merkel B.J."/>
            <person name="Hornburger P."/>
            <person name="Mueller R.-W."/>
            <person name="Bruemmer F."/>
            <person name="Labrenz M."/>
            <person name="Spormann A.M."/>
            <person name="Op den Camp H."/>
            <person name="Overmann J."/>
            <person name="Amann R."/>
            <person name="Jetten M.S.M."/>
            <person name="Mascher T."/>
            <person name="Medema M.H."/>
            <person name="Devos D.P."/>
            <person name="Kaster A.-K."/>
            <person name="Ovreas L."/>
            <person name="Rohde M."/>
            <person name="Galperin M.Y."/>
            <person name="Jogler C."/>
        </authorList>
    </citation>
    <scope>NUCLEOTIDE SEQUENCE [LARGE SCALE GENOMIC DNA]</scope>
    <source>
        <strain evidence="1 2">Mal52</strain>
    </source>
</reference>
<dbReference type="Proteomes" id="UP000319383">
    <property type="component" value="Chromosome"/>
</dbReference>
<protein>
    <submittedName>
        <fullName evidence="1">Uncharacterized protein</fullName>
    </submittedName>
</protein>
<dbReference type="EMBL" id="CP036276">
    <property type="protein sequence ID" value="QDU42427.1"/>
    <property type="molecule type" value="Genomic_DNA"/>
</dbReference>
<dbReference type="AlphaFoldDB" id="A0A517ZJ31"/>
<dbReference type="KEGG" id="sdyn:Mal52_08880"/>
<organism evidence="1 2">
    <name type="scientific">Symmachiella dynata</name>
    <dbReference type="NCBI Taxonomy" id="2527995"/>
    <lineage>
        <taxon>Bacteria</taxon>
        <taxon>Pseudomonadati</taxon>
        <taxon>Planctomycetota</taxon>
        <taxon>Planctomycetia</taxon>
        <taxon>Planctomycetales</taxon>
        <taxon>Planctomycetaceae</taxon>
        <taxon>Symmachiella</taxon>
    </lineage>
</organism>
<proteinExistence type="predicted"/>
<accession>A0A517ZJ31</accession>
<keyword evidence="2" id="KW-1185">Reference proteome</keyword>